<organism evidence="1 2">
    <name type="scientific">Paracoccus mangrovi</name>
    <dbReference type="NCBI Taxonomy" id="1715645"/>
    <lineage>
        <taxon>Bacteria</taxon>
        <taxon>Pseudomonadati</taxon>
        <taxon>Pseudomonadota</taxon>
        <taxon>Alphaproteobacteria</taxon>
        <taxon>Rhodobacterales</taxon>
        <taxon>Paracoccaceae</taxon>
        <taxon>Paracoccus</taxon>
    </lineage>
</organism>
<comment type="caution">
    <text evidence="1">The sequence shown here is derived from an EMBL/GenBank/DDBJ whole genome shotgun (WGS) entry which is preliminary data.</text>
</comment>
<reference evidence="2" key="1">
    <citation type="journal article" date="2019" name="Int. J. Syst. Evol. Microbiol.">
        <title>The Global Catalogue of Microorganisms (GCM) 10K type strain sequencing project: providing services to taxonomists for standard genome sequencing and annotation.</title>
        <authorList>
            <consortium name="The Broad Institute Genomics Platform"/>
            <consortium name="The Broad Institute Genome Sequencing Center for Infectious Disease"/>
            <person name="Wu L."/>
            <person name="Ma J."/>
        </authorList>
    </citation>
    <scope>NUCLEOTIDE SEQUENCE [LARGE SCALE GENOMIC DNA]</scope>
    <source>
        <strain evidence="2">KCTC 42899</strain>
    </source>
</reference>
<accession>A0ABV7R679</accession>
<dbReference type="RefSeq" id="WP_377745979.1">
    <property type="nucleotide sequence ID" value="NZ_JBHRXJ010000015.1"/>
</dbReference>
<protein>
    <recommendedName>
        <fullName evidence="3">Beta-ketoacyl synthase N-terminal domain-containing protein</fullName>
    </recommendedName>
</protein>
<evidence type="ECO:0000313" key="2">
    <source>
        <dbReference type="Proteomes" id="UP001595721"/>
    </source>
</evidence>
<name>A0ABV7R679_9RHOB</name>
<dbReference type="EMBL" id="JBHRXJ010000015">
    <property type="protein sequence ID" value="MFC3529869.1"/>
    <property type="molecule type" value="Genomic_DNA"/>
</dbReference>
<gene>
    <name evidence="1" type="ORF">ACFOMH_16970</name>
</gene>
<evidence type="ECO:0008006" key="3">
    <source>
        <dbReference type="Google" id="ProtNLM"/>
    </source>
</evidence>
<evidence type="ECO:0000313" key="1">
    <source>
        <dbReference type="EMBL" id="MFC3529869.1"/>
    </source>
</evidence>
<sequence>MTELASILAWGIATVADGDSREQADALVEGRPHYQRHPRWVGRDGQRQIMCWASGLRDHVDFASRVALLAQRAWSACRQAQLQQGMQPARAELILALPLVLGFHPDLRENFTAAAARLNFDGMTSVQLIFGEHAVGLAVFERAAAALTRGGARHVYIAAADTLVAPMILDMLAAKGELRDRHNPWNPVPSEAAVCMLIARPQDGWTGVSQHPCVMASASRIEDMFAEISEAACDDGDSLTEAARESLAQMPDVARIVSDASGCRWRAEELGRVTSALSVHVQDAPIFTAAQAVGDVGAATALLSVVMGLSAGPGGSLILASERSGSRRSAIVIPAARAGASGLSCGGAGLALG</sequence>
<proteinExistence type="predicted"/>
<dbReference type="Proteomes" id="UP001595721">
    <property type="component" value="Unassembled WGS sequence"/>
</dbReference>
<keyword evidence="2" id="KW-1185">Reference proteome</keyword>